<accession>A0A6I8TF96</accession>
<dbReference type="GO" id="GO:0012505">
    <property type="term" value="C:endomembrane system"/>
    <property type="evidence" value="ECO:0007669"/>
    <property type="project" value="TreeGrafter"/>
</dbReference>
<dbReference type="GO" id="GO:0016020">
    <property type="term" value="C:membrane"/>
    <property type="evidence" value="ECO:0007669"/>
    <property type="project" value="UniProtKB-SubCell"/>
</dbReference>
<evidence type="ECO:0000256" key="9">
    <source>
        <dbReference type="SAM" id="Phobius"/>
    </source>
</evidence>
<feature type="transmembrane region" description="Helical" evidence="9">
    <location>
        <begin position="512"/>
        <end position="531"/>
    </location>
</feature>
<reference evidence="10" key="2">
    <citation type="submission" date="2020-05" db="UniProtKB">
        <authorList>
            <consortium name="EnsemblMetazoa"/>
        </authorList>
    </citation>
    <scope>IDENTIFICATION</scope>
    <source>
        <strain evidence="10">LVP_AGWG</strain>
    </source>
</reference>
<dbReference type="AlphaFoldDB" id="A0A6I8TF96"/>
<comment type="similarity">
    <text evidence="2">Belongs to the TEX28 family.</text>
</comment>
<feature type="compositionally biased region" description="Polar residues" evidence="8">
    <location>
        <begin position="35"/>
        <end position="52"/>
    </location>
</feature>
<keyword evidence="6 9" id="KW-0472">Membrane</keyword>
<organism evidence="10 11">
    <name type="scientific">Aedes aegypti</name>
    <name type="common">Yellowfever mosquito</name>
    <name type="synonym">Culex aegypti</name>
    <dbReference type="NCBI Taxonomy" id="7159"/>
    <lineage>
        <taxon>Eukaryota</taxon>
        <taxon>Metazoa</taxon>
        <taxon>Ecdysozoa</taxon>
        <taxon>Arthropoda</taxon>
        <taxon>Hexapoda</taxon>
        <taxon>Insecta</taxon>
        <taxon>Pterygota</taxon>
        <taxon>Neoptera</taxon>
        <taxon>Endopterygota</taxon>
        <taxon>Diptera</taxon>
        <taxon>Nematocera</taxon>
        <taxon>Culicoidea</taxon>
        <taxon>Culicidae</taxon>
        <taxon>Culicinae</taxon>
        <taxon>Aedini</taxon>
        <taxon>Aedes</taxon>
        <taxon>Stegomyia</taxon>
    </lineage>
</organism>
<dbReference type="Proteomes" id="UP000008820">
    <property type="component" value="Chromosome 2"/>
</dbReference>
<evidence type="ECO:0000256" key="6">
    <source>
        <dbReference type="ARBA" id="ARBA00023136"/>
    </source>
</evidence>
<evidence type="ECO:0000313" key="11">
    <source>
        <dbReference type="Proteomes" id="UP000008820"/>
    </source>
</evidence>
<dbReference type="FunCoup" id="A0A6I8TF96">
    <property type="interactions" value="896"/>
</dbReference>
<comment type="subcellular location">
    <subcellularLocation>
        <location evidence="1">Membrane</location>
    </subcellularLocation>
</comment>
<feature type="region of interest" description="Disordered" evidence="8">
    <location>
        <begin position="1"/>
        <end position="73"/>
    </location>
</feature>
<feature type="transmembrane region" description="Helical" evidence="9">
    <location>
        <begin position="482"/>
        <end position="505"/>
    </location>
</feature>
<name>A0A6I8TF96_AEDAE</name>
<dbReference type="EnsemblMetazoa" id="AAEL008067-RD">
    <property type="protein sequence ID" value="AAEL008067-PD"/>
    <property type="gene ID" value="AAEL008067"/>
</dbReference>
<dbReference type="EnsemblMetazoa" id="AAEL008067-RF">
    <property type="protein sequence ID" value="AAEL008067-PF"/>
    <property type="gene ID" value="AAEL008067"/>
</dbReference>
<feature type="coiled-coil region" evidence="7">
    <location>
        <begin position="174"/>
        <end position="201"/>
    </location>
</feature>
<dbReference type="Pfam" id="PF10267">
    <property type="entry name" value="Tmemb_cc2"/>
    <property type="match status" value="1"/>
</dbReference>
<feature type="coiled-coil region" evidence="7">
    <location>
        <begin position="361"/>
        <end position="437"/>
    </location>
</feature>
<reference evidence="10 11" key="1">
    <citation type="submission" date="2017-06" db="EMBL/GenBank/DDBJ databases">
        <title>Aedes aegypti genome working group (AGWG) sequencing and assembly.</title>
        <authorList>
            <consortium name="Aedes aegypti Genome Working Group (AGWG)"/>
            <person name="Matthews B.J."/>
        </authorList>
    </citation>
    <scope>NUCLEOTIDE SEQUENCE [LARGE SCALE GENOMIC DNA]</scope>
    <source>
        <strain evidence="10 11">LVP_AGWG</strain>
    </source>
</reference>
<evidence type="ECO:0000313" key="10">
    <source>
        <dbReference type="EnsemblMetazoa" id="AAEL008067-PD"/>
    </source>
</evidence>
<gene>
    <name evidence="10" type="primary">5569986</name>
</gene>
<sequence length="552" mass="62691">METLKVMPKSLSAESKHSSRENSPNRHTLNESELQKTALQNDDSPTQRNNNAPKVRDKDESIPTHDNSCFADDMKDHDETCVASSQLDENDGNLTTISQLSNDSSDIKHFYKSHHRTSSSLAYNRITTKIACTKESIKKEQTARDANVNEYLKLAASADKQQLQRIKAVFEKKNQKSAHNISQLQKKLESYSKRYKDMQYHQHQKQQSIRQPREMLRDVGQGLRNVGGNIRDGVSGLSATVMSKPREFAHLIKNKFGSADNINQLSSTWYADHNIMEINRDLNTSHLDDNVSFRYENVLNSTLGGESDTIGISSPGIIGDLEGKYSEQGSDCSSVTSDSIPLSSGKHRVIRSHHCTNSKAINDIRDDYDRLKGKLDRLEILHKDVSELAMALETERYRAERLEEQLNDLTELHQNEIENLKQAIADLEEKVQYQSDERLRDVYEIMENCQTRISKIEHLSQQQYVTVEGIDNSNARAVVVKLINVVLTVLQVILLLVATAAGITMPFLKTRIRVLTTIICIISIVFIIRQWSDLRNILLNTIDLMINSIPFK</sequence>
<evidence type="ECO:0000256" key="8">
    <source>
        <dbReference type="SAM" id="MobiDB-lite"/>
    </source>
</evidence>
<dbReference type="InterPro" id="IPR019394">
    <property type="entry name" value="TEX28/TMCC"/>
</dbReference>
<dbReference type="PANTHER" id="PTHR17613:SF14">
    <property type="entry name" value="DEMENTIN, ISOFORM H"/>
    <property type="match status" value="1"/>
</dbReference>
<evidence type="ECO:0000256" key="4">
    <source>
        <dbReference type="ARBA" id="ARBA00022989"/>
    </source>
</evidence>
<dbReference type="PANTHER" id="PTHR17613">
    <property type="entry name" value="CEREBRAL PROTEIN-11-RELATED"/>
    <property type="match status" value="1"/>
</dbReference>
<evidence type="ECO:0000256" key="3">
    <source>
        <dbReference type="ARBA" id="ARBA00022692"/>
    </source>
</evidence>
<feature type="compositionally biased region" description="Basic and acidic residues" evidence="8">
    <location>
        <begin position="54"/>
        <end position="63"/>
    </location>
</feature>
<keyword evidence="5 7" id="KW-0175">Coiled coil</keyword>
<proteinExistence type="inferred from homology"/>
<evidence type="ECO:0000256" key="5">
    <source>
        <dbReference type="ARBA" id="ARBA00023054"/>
    </source>
</evidence>
<keyword evidence="3 9" id="KW-0812">Transmembrane</keyword>
<evidence type="ECO:0000256" key="1">
    <source>
        <dbReference type="ARBA" id="ARBA00004370"/>
    </source>
</evidence>
<feature type="compositionally biased region" description="Basic and acidic residues" evidence="8">
    <location>
        <begin position="14"/>
        <end position="34"/>
    </location>
</feature>
<dbReference type="OrthoDB" id="1323at2759"/>
<evidence type="ECO:0000256" key="7">
    <source>
        <dbReference type="SAM" id="Coils"/>
    </source>
</evidence>
<keyword evidence="11" id="KW-1185">Reference proteome</keyword>
<dbReference type="InParanoid" id="A0A6I8TF96"/>
<evidence type="ECO:0000256" key="2">
    <source>
        <dbReference type="ARBA" id="ARBA00008108"/>
    </source>
</evidence>
<protein>
    <submittedName>
        <fullName evidence="10">Uncharacterized protein</fullName>
    </submittedName>
</protein>
<keyword evidence="4 9" id="KW-1133">Transmembrane helix</keyword>